<dbReference type="InterPro" id="IPR036291">
    <property type="entry name" value="NAD(P)-bd_dom_sf"/>
</dbReference>
<reference evidence="4 5" key="1">
    <citation type="submission" date="2021-01" db="EMBL/GenBank/DDBJ databases">
        <title>Whole genome shotgun sequence of Plantactinospora endophytica NBRC 110450.</title>
        <authorList>
            <person name="Komaki H."/>
            <person name="Tamura T."/>
        </authorList>
    </citation>
    <scope>NUCLEOTIDE SEQUENCE [LARGE SCALE GENOMIC DNA]</scope>
    <source>
        <strain evidence="4 5">NBRC 110450</strain>
    </source>
</reference>
<dbReference type="CDD" id="cd05374">
    <property type="entry name" value="17beta-HSD-like_SDR_c"/>
    <property type="match status" value="1"/>
</dbReference>
<dbReference type="PRINTS" id="PR00080">
    <property type="entry name" value="SDRFAMILY"/>
</dbReference>
<evidence type="ECO:0000256" key="2">
    <source>
        <dbReference type="ARBA" id="ARBA00023002"/>
    </source>
</evidence>
<organism evidence="4 5">
    <name type="scientific">Plantactinospora endophytica</name>
    <dbReference type="NCBI Taxonomy" id="673535"/>
    <lineage>
        <taxon>Bacteria</taxon>
        <taxon>Bacillati</taxon>
        <taxon>Actinomycetota</taxon>
        <taxon>Actinomycetes</taxon>
        <taxon>Micromonosporales</taxon>
        <taxon>Micromonosporaceae</taxon>
        <taxon>Plantactinospora</taxon>
    </lineage>
</organism>
<keyword evidence="2" id="KW-0560">Oxidoreductase</keyword>
<dbReference type="RefSeq" id="WP_239141724.1">
    <property type="nucleotide sequence ID" value="NZ_BONW01000040.1"/>
</dbReference>
<keyword evidence="5" id="KW-1185">Reference proteome</keyword>
<dbReference type="PANTHER" id="PTHR43976:SF16">
    <property type="entry name" value="SHORT-CHAIN DEHYDROGENASE_REDUCTASE FAMILY PROTEIN"/>
    <property type="match status" value="1"/>
</dbReference>
<evidence type="ECO:0000256" key="3">
    <source>
        <dbReference type="RuleBase" id="RU000363"/>
    </source>
</evidence>
<evidence type="ECO:0000256" key="1">
    <source>
        <dbReference type="ARBA" id="ARBA00006484"/>
    </source>
</evidence>
<gene>
    <name evidence="4" type="ORF">Pen02_67330</name>
</gene>
<dbReference type="EMBL" id="BONW01000040">
    <property type="protein sequence ID" value="GIG91797.1"/>
    <property type="molecule type" value="Genomic_DNA"/>
</dbReference>
<dbReference type="InterPro" id="IPR002347">
    <property type="entry name" value="SDR_fam"/>
</dbReference>
<evidence type="ECO:0000313" key="4">
    <source>
        <dbReference type="EMBL" id="GIG91797.1"/>
    </source>
</evidence>
<sequence length="296" mass="30868">MAGQERVWLITGCSAGFGRHLALAALAAGDRVMATARDVGRLADLAATGADRVRTARLDVTDEASVDRAVAETLAAYGRIDVVVNNAGYGSVGAVEELTMADLRALLDVMFFGAVAVTKAVLPHLRRQGGGAIVQMSSMGGQVTMPGFGAYCAAKFALEGLSEALAAEVAPFGVRVLIVEPGAFRTEFGGSRMHRSGVIEAYRVSTGLTRAAVDGMDGTQPGDPAKAARAVLEVLDAPEPPLRLALGHDAVDSIRAQHDRLRADLDGWEKLSRATDFDRQAPVDGSAPVDSAGYAH</sequence>
<dbReference type="InterPro" id="IPR020904">
    <property type="entry name" value="Sc_DH/Rdtase_CS"/>
</dbReference>
<dbReference type="NCBIfam" id="NF004824">
    <property type="entry name" value="PRK06180.1"/>
    <property type="match status" value="1"/>
</dbReference>
<proteinExistence type="inferred from homology"/>
<dbReference type="PRINTS" id="PR00081">
    <property type="entry name" value="GDHRDH"/>
</dbReference>
<comment type="caution">
    <text evidence="4">The sequence shown here is derived from an EMBL/GenBank/DDBJ whole genome shotgun (WGS) entry which is preliminary data.</text>
</comment>
<accession>A0ABQ4EAN3</accession>
<dbReference type="Gene3D" id="3.40.50.720">
    <property type="entry name" value="NAD(P)-binding Rossmann-like Domain"/>
    <property type="match status" value="1"/>
</dbReference>
<dbReference type="PROSITE" id="PS00061">
    <property type="entry name" value="ADH_SHORT"/>
    <property type="match status" value="1"/>
</dbReference>
<dbReference type="NCBIfam" id="NF006114">
    <property type="entry name" value="PRK08263.1"/>
    <property type="match status" value="1"/>
</dbReference>
<comment type="similarity">
    <text evidence="1 3">Belongs to the short-chain dehydrogenases/reductases (SDR) family.</text>
</comment>
<protein>
    <submittedName>
        <fullName evidence="4">Short-chain dehydrogenase/reductase</fullName>
    </submittedName>
</protein>
<dbReference type="Pfam" id="PF00106">
    <property type="entry name" value="adh_short"/>
    <property type="match status" value="1"/>
</dbReference>
<name>A0ABQ4EAN3_9ACTN</name>
<dbReference type="Proteomes" id="UP000646749">
    <property type="component" value="Unassembled WGS sequence"/>
</dbReference>
<dbReference type="SUPFAM" id="SSF51735">
    <property type="entry name" value="NAD(P)-binding Rossmann-fold domains"/>
    <property type="match status" value="1"/>
</dbReference>
<dbReference type="PANTHER" id="PTHR43976">
    <property type="entry name" value="SHORT CHAIN DEHYDROGENASE"/>
    <property type="match status" value="1"/>
</dbReference>
<dbReference type="InterPro" id="IPR051911">
    <property type="entry name" value="SDR_oxidoreductase"/>
</dbReference>
<evidence type="ECO:0000313" key="5">
    <source>
        <dbReference type="Proteomes" id="UP000646749"/>
    </source>
</evidence>